<gene>
    <name evidence="2" type="ORF">I596_1763</name>
</gene>
<evidence type="ECO:0000313" key="3">
    <source>
        <dbReference type="Proteomes" id="UP000076830"/>
    </source>
</evidence>
<feature type="domain" description="XAC0095-like" evidence="1">
    <location>
        <begin position="11"/>
        <end position="76"/>
    </location>
</feature>
<evidence type="ECO:0000259" key="1">
    <source>
        <dbReference type="Pfam" id="PF26642"/>
    </source>
</evidence>
<sequence>MNRTTTPVVAGHYRLSEDAYVRLGQLRDELRLLETLTRPRAAADDGPDATLALAPRALAQCFGTLAARVDACLDEATSLSARTGQPRGEGAH</sequence>
<dbReference type="NCBIfam" id="NF047335">
    <property type="entry name" value="T3SS_XAC0095"/>
    <property type="match status" value="1"/>
</dbReference>
<dbReference type="Proteomes" id="UP000076830">
    <property type="component" value="Chromosome"/>
</dbReference>
<name>A0A160DTR6_9GAMM</name>
<keyword evidence="3" id="KW-1185">Reference proteome</keyword>
<organism evidence="2 3">
    <name type="scientific">Dokdonella koreensis DS-123</name>
    <dbReference type="NCBI Taxonomy" id="1300342"/>
    <lineage>
        <taxon>Bacteria</taxon>
        <taxon>Pseudomonadati</taxon>
        <taxon>Pseudomonadota</taxon>
        <taxon>Gammaproteobacteria</taxon>
        <taxon>Lysobacterales</taxon>
        <taxon>Rhodanobacteraceae</taxon>
        <taxon>Dokdonella</taxon>
    </lineage>
</organism>
<dbReference type="KEGG" id="dko:I596_1763"/>
<dbReference type="Pfam" id="PF26642">
    <property type="entry name" value="XAC0095_dom"/>
    <property type="match status" value="1"/>
</dbReference>
<evidence type="ECO:0000313" key="2">
    <source>
        <dbReference type="EMBL" id="ANB17787.1"/>
    </source>
</evidence>
<reference evidence="2 3" key="1">
    <citation type="submission" date="2016-04" db="EMBL/GenBank/DDBJ databases">
        <title>Complete genome sequence of Dokdonella koreensis DS-123T.</title>
        <authorList>
            <person name="Kim J.F."/>
            <person name="Lee H."/>
            <person name="Kwak M.-J."/>
        </authorList>
    </citation>
    <scope>NUCLEOTIDE SEQUENCE [LARGE SCALE GENOMIC DNA]</scope>
    <source>
        <strain evidence="2 3">DS-123</strain>
    </source>
</reference>
<proteinExistence type="predicted"/>
<dbReference type="InterPro" id="IPR058099">
    <property type="entry name" value="T3SS_XAC0095_dom"/>
</dbReference>
<dbReference type="EMBL" id="CP015249">
    <property type="protein sequence ID" value="ANB17787.1"/>
    <property type="molecule type" value="Genomic_DNA"/>
</dbReference>
<protein>
    <recommendedName>
        <fullName evidence="1">XAC0095-like domain-containing protein</fullName>
    </recommendedName>
</protein>
<accession>A0A160DTR6</accession>
<dbReference type="AlphaFoldDB" id="A0A160DTR6"/>
<dbReference type="RefSeq" id="WP_067646253.1">
    <property type="nucleotide sequence ID" value="NZ_CP015249.1"/>
</dbReference>